<sequence>MRNPLNIAFLLPTIISSVSVMICRENLLNNPHEISRVQARIFSIYVDSLGQHDLLVLFVKCVVAQDIISSCIYQLLVYCLWCVSPDRGIRMASTGKGEVR</sequence>
<organism evidence="2">
    <name type="scientific">Opuntia streptacantha</name>
    <name type="common">Prickly pear cactus</name>
    <name type="synonym">Opuntia cardona</name>
    <dbReference type="NCBI Taxonomy" id="393608"/>
    <lineage>
        <taxon>Eukaryota</taxon>
        <taxon>Viridiplantae</taxon>
        <taxon>Streptophyta</taxon>
        <taxon>Embryophyta</taxon>
        <taxon>Tracheophyta</taxon>
        <taxon>Spermatophyta</taxon>
        <taxon>Magnoliopsida</taxon>
        <taxon>eudicotyledons</taxon>
        <taxon>Gunneridae</taxon>
        <taxon>Pentapetalae</taxon>
        <taxon>Caryophyllales</taxon>
        <taxon>Cactineae</taxon>
        <taxon>Cactaceae</taxon>
        <taxon>Opuntioideae</taxon>
        <taxon>Opuntia</taxon>
    </lineage>
</organism>
<dbReference type="EMBL" id="GISG01084952">
    <property type="protein sequence ID" value="MBA4632961.1"/>
    <property type="molecule type" value="Transcribed_RNA"/>
</dbReference>
<keyword evidence="1" id="KW-0732">Signal</keyword>
<feature type="signal peptide" evidence="1">
    <location>
        <begin position="1"/>
        <end position="19"/>
    </location>
</feature>
<reference evidence="2" key="2">
    <citation type="submission" date="2020-07" db="EMBL/GenBank/DDBJ databases">
        <authorList>
            <person name="Vera ALvarez R."/>
            <person name="Arias-Moreno D.M."/>
            <person name="Jimenez-Jacinto V."/>
            <person name="Jimenez-Bremont J.F."/>
            <person name="Swaminathan K."/>
            <person name="Moose S.P."/>
            <person name="Guerrero-Gonzalez M.L."/>
            <person name="Marino-Ramirez L."/>
            <person name="Landsman D."/>
            <person name="Rodriguez-Kessler M."/>
            <person name="Delgado-Sanchez P."/>
        </authorList>
    </citation>
    <scope>NUCLEOTIDE SEQUENCE</scope>
    <source>
        <tissue evidence="2">Cladode</tissue>
    </source>
</reference>
<protein>
    <recommendedName>
        <fullName evidence="3">Secreted protein</fullName>
    </recommendedName>
</protein>
<accession>A0A7C9D342</accession>
<evidence type="ECO:0000313" key="2">
    <source>
        <dbReference type="EMBL" id="MBA4632960.1"/>
    </source>
</evidence>
<dbReference type="AlphaFoldDB" id="A0A7C9D342"/>
<evidence type="ECO:0000256" key="1">
    <source>
        <dbReference type="SAM" id="SignalP"/>
    </source>
</evidence>
<name>A0A7C9D342_OPUST</name>
<dbReference type="EMBL" id="GISG01084950">
    <property type="protein sequence ID" value="MBA4632960.1"/>
    <property type="molecule type" value="Transcribed_RNA"/>
</dbReference>
<reference evidence="2" key="1">
    <citation type="journal article" date="2013" name="J. Plant Res.">
        <title>Effect of fungi and light on seed germination of three Opuntia species from semiarid lands of central Mexico.</title>
        <authorList>
            <person name="Delgado-Sanchez P."/>
            <person name="Jimenez-Bremont J.F."/>
            <person name="Guerrero-Gonzalez Mde L."/>
            <person name="Flores J."/>
        </authorList>
    </citation>
    <scope>NUCLEOTIDE SEQUENCE</scope>
    <source>
        <tissue evidence="2">Cladode</tissue>
    </source>
</reference>
<feature type="chain" id="PRO_5036398474" description="Secreted protein" evidence="1">
    <location>
        <begin position="20"/>
        <end position="100"/>
    </location>
</feature>
<proteinExistence type="predicted"/>
<evidence type="ECO:0008006" key="3">
    <source>
        <dbReference type="Google" id="ProtNLM"/>
    </source>
</evidence>